<protein>
    <submittedName>
        <fullName evidence="2">Uncharacterized protein</fullName>
    </submittedName>
</protein>
<name>A0A194PE33_PAPXU</name>
<keyword evidence="3" id="KW-1185">Reference proteome</keyword>
<evidence type="ECO:0000256" key="1">
    <source>
        <dbReference type="SAM" id="Coils"/>
    </source>
</evidence>
<dbReference type="Proteomes" id="UP000053268">
    <property type="component" value="Unassembled WGS sequence"/>
</dbReference>
<feature type="coiled-coil region" evidence="1">
    <location>
        <begin position="24"/>
        <end position="54"/>
    </location>
</feature>
<dbReference type="AlphaFoldDB" id="A0A194PE33"/>
<evidence type="ECO:0000313" key="2">
    <source>
        <dbReference type="EMBL" id="KPI91601.1"/>
    </source>
</evidence>
<feature type="coiled-coil region" evidence="1">
    <location>
        <begin position="83"/>
        <end position="146"/>
    </location>
</feature>
<sequence length="325" mass="38142">MDKTYTDERLKNIIDKFSKCKIEYFTEKEECKKLREANTKLELELKEIQELAKSRGYHLQNTREMIENLQETVSQLVYLKRDAKRLSDEIISKECTISALERDKEVIIQKQTEVLMEVRMSYEAQIEEVKAENENKIRQIQQVADTEVAQYRCANEELRSELNEAWAEHRDKTNTMVLEYEEKMQRCAAQNAQLQDQLCRQSASHDANIDAYRRKIAELEEKLKQYQFKEYLANNAPQHNVAAERPYSVNRETSSDHYSVDLNQIQGSSTSLPRSMLKNTQRAPNAIQVTYSDVNPVTANSNENKGQFKISKKRKLYNVKDFQDF</sequence>
<accession>A0A194PE33</accession>
<evidence type="ECO:0000313" key="3">
    <source>
        <dbReference type="Proteomes" id="UP000053268"/>
    </source>
</evidence>
<organism evidence="2 3">
    <name type="scientific">Papilio xuthus</name>
    <name type="common">Asian swallowtail butterfly</name>
    <dbReference type="NCBI Taxonomy" id="66420"/>
    <lineage>
        <taxon>Eukaryota</taxon>
        <taxon>Metazoa</taxon>
        <taxon>Ecdysozoa</taxon>
        <taxon>Arthropoda</taxon>
        <taxon>Hexapoda</taxon>
        <taxon>Insecta</taxon>
        <taxon>Pterygota</taxon>
        <taxon>Neoptera</taxon>
        <taxon>Endopterygota</taxon>
        <taxon>Lepidoptera</taxon>
        <taxon>Glossata</taxon>
        <taxon>Ditrysia</taxon>
        <taxon>Papilionoidea</taxon>
        <taxon>Papilionidae</taxon>
        <taxon>Papilioninae</taxon>
        <taxon>Papilio</taxon>
    </lineage>
</organism>
<keyword evidence="1" id="KW-0175">Coiled coil</keyword>
<gene>
    <name evidence="2" type="ORF">RR46_15105</name>
</gene>
<proteinExistence type="predicted"/>
<feature type="coiled-coil region" evidence="1">
    <location>
        <begin position="177"/>
        <end position="229"/>
    </location>
</feature>
<dbReference type="EMBL" id="KQ459606">
    <property type="protein sequence ID" value="KPI91601.1"/>
    <property type="molecule type" value="Genomic_DNA"/>
</dbReference>
<reference evidence="2 3" key="1">
    <citation type="journal article" date="2015" name="Nat. Commun.">
        <title>Outbred genome sequencing and CRISPR/Cas9 gene editing in butterflies.</title>
        <authorList>
            <person name="Li X."/>
            <person name="Fan D."/>
            <person name="Zhang W."/>
            <person name="Liu G."/>
            <person name="Zhang L."/>
            <person name="Zhao L."/>
            <person name="Fang X."/>
            <person name="Chen L."/>
            <person name="Dong Y."/>
            <person name="Chen Y."/>
            <person name="Ding Y."/>
            <person name="Zhao R."/>
            <person name="Feng M."/>
            <person name="Zhu Y."/>
            <person name="Feng Y."/>
            <person name="Jiang X."/>
            <person name="Zhu D."/>
            <person name="Xiang H."/>
            <person name="Feng X."/>
            <person name="Li S."/>
            <person name="Wang J."/>
            <person name="Zhang G."/>
            <person name="Kronforst M.R."/>
            <person name="Wang W."/>
        </authorList>
    </citation>
    <scope>NUCLEOTIDE SEQUENCE [LARGE SCALE GENOMIC DNA]</scope>
    <source>
        <strain evidence="2">Ya'a_city_454_Px</strain>
        <tissue evidence="2">Whole body</tissue>
    </source>
</reference>